<protein>
    <submittedName>
        <fullName evidence="1">Tetratricopeptide repeat protein</fullName>
    </submittedName>
</protein>
<name>A0A3E5I4D9_BACOV</name>
<dbReference type="PANTHER" id="PTHR45641:SF1">
    <property type="entry name" value="AAA+ ATPASE DOMAIN-CONTAINING PROTEIN"/>
    <property type="match status" value="1"/>
</dbReference>
<evidence type="ECO:0000313" key="2">
    <source>
        <dbReference type="Proteomes" id="UP000283329"/>
    </source>
</evidence>
<dbReference type="PROSITE" id="PS50005">
    <property type="entry name" value="TPR"/>
    <property type="match status" value="8"/>
</dbReference>
<dbReference type="PANTHER" id="PTHR45641">
    <property type="entry name" value="TETRATRICOPEPTIDE REPEAT PROTEIN (AFU_ORTHOLOGUE AFUA_6G03870)"/>
    <property type="match status" value="1"/>
</dbReference>
<dbReference type="InterPro" id="IPR013105">
    <property type="entry name" value="TPR_2"/>
</dbReference>
<comment type="caution">
    <text evidence="1">The sequence shown here is derived from an EMBL/GenBank/DDBJ whole genome shotgun (WGS) entry which is preliminary data.</text>
</comment>
<accession>A0A3E5I4D9</accession>
<dbReference type="KEGG" id="boa:Bovatus_02845"/>
<dbReference type="Pfam" id="PF13424">
    <property type="entry name" value="TPR_12"/>
    <property type="match status" value="4"/>
</dbReference>
<dbReference type="SMART" id="SM00671">
    <property type="entry name" value="SEL1"/>
    <property type="match status" value="7"/>
</dbReference>
<proteinExistence type="predicted"/>
<sequence length="769" mass="87860">MSRLRLITVFLFAVFMVLGVTAQVHTQKGVVRKITRSVSDPFIPVQGVQVVVSGQANKASDKNGRFSLEVKVTDKAGSYTLTAVRMPQGSKYMLASPSKGKRLFVSANDLEVSLITPEEKETEYKKQYELLKEKYEEQSLSLRKLRNELNKRLGELNESDVHYARLKVECDSIRKLYLDYINNEDKIDEVIKELAEELALTDYQSLDSLELKIYELKKNGEWKALNDLIRESMPGGAEEAWKVIEQQQRNADAKVEQAKLELARGLSEQQRLIQQRSQWFGKMETAIESFKMQHLNDSVSHYYEILTKAAPTNCKYLNTAGMFEDQYMADYSRAMNYFLSALGIAKNDLDKADSYNNMGGIYQVQGDISKAKEYYEKALNIRLSVYGENDSGVAVYYNNMGGIYQVQGDISRAKEYYEKALNISLSVNGENDLGVAVCYSNIGGIYQDQGDYVNALTYYKKALEIQLSYGEISPDVSTTYNNIGNLYSDQGNKSKALEYYEKSLKIDLSLYREDHPQVATQYYNIGQVYYSQKNYDKALEYNEKALEGLLVNGVNLPLAASAYYNIGVIYYNRKYYAKSLLFLEKSLAIDRKILDENDCSIRQTLQLISDATKRQTQQISDQITFYNGAGEIYYEKGDYSKALECFKEALNVELSVYGENNPTIAASYNRIGKMYFYQKEYPEALIYFEKALKIWLPVYDKNYLDVAGCYGNIGMMYAFLGNNSKALMFLEKALAIYRSTLGEEDNSTKETLEWIKYVTSLQAKQSFVQ</sequence>
<dbReference type="EMBL" id="QRJR01000054">
    <property type="protein sequence ID" value="RHH38289.1"/>
    <property type="molecule type" value="Genomic_DNA"/>
</dbReference>
<gene>
    <name evidence="1" type="ORF">DW206_26275</name>
</gene>
<dbReference type="RefSeq" id="WP_052587836.1">
    <property type="nucleotide sequence ID" value="NZ_BAABYV010000001.1"/>
</dbReference>
<dbReference type="GeneID" id="29453395"/>
<dbReference type="Proteomes" id="UP000283329">
    <property type="component" value="Unassembled WGS sequence"/>
</dbReference>
<dbReference type="SMART" id="SM00028">
    <property type="entry name" value="TPR"/>
    <property type="match status" value="9"/>
</dbReference>
<dbReference type="Pfam" id="PF07719">
    <property type="entry name" value="TPR_2"/>
    <property type="match status" value="1"/>
</dbReference>
<evidence type="ECO:0000313" key="1">
    <source>
        <dbReference type="EMBL" id="RHH38289.1"/>
    </source>
</evidence>
<organism evidence="1 2">
    <name type="scientific">Bacteroides ovatus</name>
    <dbReference type="NCBI Taxonomy" id="28116"/>
    <lineage>
        <taxon>Bacteria</taxon>
        <taxon>Pseudomonadati</taxon>
        <taxon>Bacteroidota</taxon>
        <taxon>Bacteroidia</taxon>
        <taxon>Bacteroidales</taxon>
        <taxon>Bacteroidaceae</taxon>
        <taxon>Bacteroides</taxon>
    </lineage>
</organism>
<dbReference type="SUPFAM" id="SSF48452">
    <property type="entry name" value="TPR-like"/>
    <property type="match status" value="1"/>
</dbReference>
<dbReference type="Gene3D" id="1.25.40.10">
    <property type="entry name" value="Tetratricopeptide repeat domain"/>
    <property type="match status" value="5"/>
</dbReference>
<dbReference type="InterPro" id="IPR011990">
    <property type="entry name" value="TPR-like_helical_dom_sf"/>
</dbReference>
<reference evidence="1 2" key="1">
    <citation type="submission" date="2018-08" db="EMBL/GenBank/DDBJ databases">
        <title>A genome reference for cultivated species of the human gut microbiota.</title>
        <authorList>
            <person name="Zou Y."/>
            <person name="Xue W."/>
            <person name="Luo G."/>
        </authorList>
    </citation>
    <scope>NUCLEOTIDE SEQUENCE [LARGE SCALE GENOMIC DNA]</scope>
    <source>
        <strain evidence="1 2">AM17-48</strain>
    </source>
</reference>
<dbReference type="PROSITE" id="PS50293">
    <property type="entry name" value="TPR_REGION"/>
    <property type="match status" value="6"/>
</dbReference>
<dbReference type="InterPro" id="IPR006597">
    <property type="entry name" value="Sel1-like"/>
</dbReference>
<dbReference type="AlphaFoldDB" id="A0A3E5I4D9"/>
<dbReference type="InterPro" id="IPR019734">
    <property type="entry name" value="TPR_rpt"/>
</dbReference>
<dbReference type="SUPFAM" id="SSF81901">
    <property type="entry name" value="HCP-like"/>
    <property type="match status" value="1"/>
</dbReference>